<dbReference type="RefSeq" id="XP_007604389.1">
    <property type="nucleotide sequence ID" value="XM_007604327.1"/>
</dbReference>
<comment type="similarity">
    <text evidence="1">Belongs to the sirtuin family. Class I subfamily.</text>
</comment>
<dbReference type="EMBL" id="JH370135">
    <property type="protein sequence ID" value="ELA42093.1"/>
    <property type="molecule type" value="Genomic_DNA"/>
</dbReference>
<evidence type="ECO:0000256" key="4">
    <source>
        <dbReference type="PROSITE-ProRule" id="PRU00236"/>
    </source>
</evidence>
<evidence type="ECO:0000259" key="6">
    <source>
        <dbReference type="PROSITE" id="PS50305"/>
    </source>
</evidence>
<keyword evidence="2" id="KW-0808">Transferase</keyword>
<accession>L2GMI6</accession>
<dbReference type="InterPro" id="IPR026590">
    <property type="entry name" value="Ssirtuin_cat_dom"/>
</dbReference>
<dbReference type="PANTHER" id="PTHR11085">
    <property type="entry name" value="NAD-DEPENDENT PROTEIN DEACYLASE SIRTUIN-5, MITOCHONDRIAL-RELATED"/>
    <property type="match status" value="1"/>
</dbReference>
<keyword evidence="8" id="KW-1185">Reference proteome</keyword>
<dbReference type="Gene3D" id="3.40.50.1220">
    <property type="entry name" value="TPP-binding domain"/>
    <property type="match status" value="1"/>
</dbReference>
<evidence type="ECO:0000256" key="2">
    <source>
        <dbReference type="ARBA" id="ARBA00022679"/>
    </source>
</evidence>
<dbReference type="GeneID" id="19881654"/>
<sequence length="438" mass="49276">MRNIDSDFLLNNKSLLDHKKCVFVVGAGISVASGIPDFRSPTGIFASLRQQLRINGRQLFTYNFGIKEGSRQIYLKYISSLKRLCDSSHPNVTHHFLANFPKSRTYTQNIDGLEESAGMAFTKKDGTKGVYLHGNLSFLVCQYCGFRKKFNEADMKSFENGDEIACSECSERRTNCMKNGQRKRPVGVLHPGIIHYQQIHPDGAFISKICEKDMDCDLLIVIGTSLAVEGVKKLVKMFCKNQASEGKRILVNLTKPSKEWGDYFDYFYEGDCAEFARTVGSFVKMPKFVDKIQKKDISKDKCDLIPNRPAVEQAIKPDNNDCVTNQQSSKIVSDDSCIDTQLRRMSIANDDAAPNTNGKSSLKSLESKLEVLSQTFSDEEAICQPVLDELLENAAEAEVHASFCTDLQDEIENIVAEHASEEKPMTPKKKKSRKNRRK</sequence>
<feature type="binding site" evidence="4">
    <location>
        <position position="141"/>
    </location>
    <ligand>
        <name>Zn(2+)</name>
        <dbReference type="ChEBI" id="CHEBI:29105"/>
    </ligand>
</feature>
<dbReference type="SUPFAM" id="SSF52467">
    <property type="entry name" value="DHS-like NAD/FAD-binding domain"/>
    <property type="match status" value="1"/>
</dbReference>
<gene>
    <name evidence="7" type="ORF">VICG_00942</name>
</gene>
<reference evidence="8" key="1">
    <citation type="submission" date="2011-05" db="EMBL/GenBank/DDBJ databases">
        <title>The genome sequence of Vittaforma corneae strain ATCC 50505.</title>
        <authorList>
            <consortium name="The Broad Institute Genome Sequencing Platform"/>
            <person name="Cuomo C."/>
            <person name="Didier E."/>
            <person name="Bowers L."/>
            <person name="Young S.K."/>
            <person name="Zeng Q."/>
            <person name="Gargeya S."/>
            <person name="Fitzgerald M."/>
            <person name="Haas B."/>
            <person name="Abouelleil A."/>
            <person name="Alvarado L."/>
            <person name="Arachchi H.M."/>
            <person name="Berlin A."/>
            <person name="Chapman S.B."/>
            <person name="Gearin G."/>
            <person name="Goldberg J."/>
            <person name="Griggs A."/>
            <person name="Gujja S."/>
            <person name="Hansen M."/>
            <person name="Heiman D."/>
            <person name="Howarth C."/>
            <person name="Larimer J."/>
            <person name="Lui A."/>
            <person name="MacDonald P.J.P."/>
            <person name="McCowen C."/>
            <person name="Montmayeur A."/>
            <person name="Murphy C."/>
            <person name="Neiman D."/>
            <person name="Pearson M."/>
            <person name="Priest M."/>
            <person name="Roberts A."/>
            <person name="Saif S."/>
            <person name="Shea T."/>
            <person name="Sisk P."/>
            <person name="Stolte C."/>
            <person name="Sykes S."/>
            <person name="Wortman J."/>
            <person name="Nusbaum C."/>
            <person name="Birren B."/>
        </authorList>
    </citation>
    <scope>NUCLEOTIDE SEQUENCE [LARGE SCALE GENOMIC DNA]</scope>
    <source>
        <strain evidence="8">ATCC 50505</strain>
    </source>
</reference>
<evidence type="ECO:0000313" key="7">
    <source>
        <dbReference type="EMBL" id="ELA42093.1"/>
    </source>
</evidence>
<dbReference type="GO" id="GO:0046872">
    <property type="term" value="F:metal ion binding"/>
    <property type="evidence" value="ECO:0007669"/>
    <property type="project" value="UniProtKB-KW"/>
</dbReference>
<dbReference type="Gene3D" id="3.30.1600.10">
    <property type="entry name" value="SIR2/SIRT2 'Small Domain"/>
    <property type="match status" value="1"/>
</dbReference>
<dbReference type="PROSITE" id="PS50305">
    <property type="entry name" value="SIRTUIN"/>
    <property type="match status" value="1"/>
</dbReference>
<dbReference type="FunCoup" id="L2GMI6">
    <property type="interactions" value="18"/>
</dbReference>
<dbReference type="Pfam" id="PF02146">
    <property type="entry name" value="SIR2"/>
    <property type="match status" value="1"/>
</dbReference>
<feature type="region of interest" description="Disordered" evidence="5">
    <location>
        <begin position="415"/>
        <end position="438"/>
    </location>
</feature>
<feature type="binding site" evidence="4">
    <location>
        <position position="144"/>
    </location>
    <ligand>
        <name>Zn(2+)</name>
        <dbReference type="ChEBI" id="CHEBI:29105"/>
    </ligand>
</feature>
<dbReference type="InterPro" id="IPR050134">
    <property type="entry name" value="NAD-dep_sirtuin_deacylases"/>
</dbReference>
<feature type="binding site" evidence="4">
    <location>
        <position position="169"/>
    </location>
    <ligand>
        <name>Zn(2+)</name>
        <dbReference type="ChEBI" id="CHEBI:29105"/>
    </ligand>
</feature>
<dbReference type="VEuPathDB" id="MicrosporidiaDB:VICG_00942"/>
<keyword evidence="4" id="KW-0479">Metal-binding</keyword>
<dbReference type="InterPro" id="IPR029035">
    <property type="entry name" value="DHS-like_NAD/FAD-binding_dom"/>
</dbReference>
<dbReference type="PANTHER" id="PTHR11085:SF8">
    <property type="entry name" value="NAD-DEPENDENT HISTONE DEACETYLASE HST3"/>
    <property type="match status" value="1"/>
</dbReference>
<evidence type="ECO:0000256" key="5">
    <source>
        <dbReference type="SAM" id="MobiDB-lite"/>
    </source>
</evidence>
<name>L2GMI6_VITCO</name>
<protein>
    <recommendedName>
        <fullName evidence="6">Deacetylase sirtuin-type domain-containing protein</fullName>
    </recommendedName>
</protein>
<evidence type="ECO:0000256" key="1">
    <source>
        <dbReference type="ARBA" id="ARBA00006924"/>
    </source>
</evidence>
<dbReference type="HOGENOM" id="CLU_021544_1_0_1"/>
<evidence type="ECO:0000313" key="8">
    <source>
        <dbReference type="Proteomes" id="UP000011082"/>
    </source>
</evidence>
<dbReference type="OrthoDB" id="2919105at2759"/>
<dbReference type="STRING" id="993615.L2GMI6"/>
<dbReference type="AlphaFoldDB" id="L2GMI6"/>
<dbReference type="InterPro" id="IPR026591">
    <property type="entry name" value="Sirtuin_cat_small_dom_sf"/>
</dbReference>
<dbReference type="InParanoid" id="L2GMI6"/>
<dbReference type="GO" id="GO:0017136">
    <property type="term" value="F:histone deacetylase activity, NAD-dependent"/>
    <property type="evidence" value="ECO:0007669"/>
    <property type="project" value="TreeGrafter"/>
</dbReference>
<proteinExistence type="inferred from homology"/>
<dbReference type="GO" id="GO:0070403">
    <property type="term" value="F:NAD+ binding"/>
    <property type="evidence" value="ECO:0007669"/>
    <property type="project" value="InterPro"/>
</dbReference>
<dbReference type="InterPro" id="IPR003000">
    <property type="entry name" value="Sirtuin"/>
</dbReference>
<feature type="active site" description="Proton acceptor" evidence="4">
    <location>
        <position position="133"/>
    </location>
</feature>
<feature type="compositionally biased region" description="Basic residues" evidence="5">
    <location>
        <begin position="426"/>
        <end position="438"/>
    </location>
</feature>
<dbReference type="GO" id="GO:0005634">
    <property type="term" value="C:nucleus"/>
    <property type="evidence" value="ECO:0007669"/>
    <property type="project" value="TreeGrafter"/>
</dbReference>
<evidence type="ECO:0000256" key="3">
    <source>
        <dbReference type="ARBA" id="ARBA00023027"/>
    </source>
</evidence>
<feature type="binding site" evidence="4">
    <location>
        <position position="176"/>
    </location>
    <ligand>
        <name>Zn(2+)</name>
        <dbReference type="ChEBI" id="CHEBI:29105"/>
    </ligand>
</feature>
<keyword evidence="3" id="KW-0520">NAD</keyword>
<keyword evidence="4" id="KW-0862">Zinc</keyword>
<organism evidence="7 8">
    <name type="scientific">Vittaforma corneae (strain ATCC 50505)</name>
    <name type="common">Microsporidian parasite</name>
    <name type="synonym">Nosema corneum</name>
    <dbReference type="NCBI Taxonomy" id="993615"/>
    <lineage>
        <taxon>Eukaryota</taxon>
        <taxon>Fungi</taxon>
        <taxon>Fungi incertae sedis</taxon>
        <taxon>Microsporidia</taxon>
        <taxon>Nosematidae</taxon>
        <taxon>Vittaforma</taxon>
    </lineage>
</organism>
<dbReference type="Proteomes" id="UP000011082">
    <property type="component" value="Unassembled WGS sequence"/>
</dbReference>
<feature type="domain" description="Deacetylase sirtuin-type" evidence="6">
    <location>
        <begin position="1"/>
        <end position="295"/>
    </location>
</feature>